<dbReference type="InterPro" id="IPR051010">
    <property type="entry name" value="BCAA_transport"/>
</dbReference>
<dbReference type="Proteomes" id="UP000324159">
    <property type="component" value="Unassembled WGS sequence"/>
</dbReference>
<gene>
    <name evidence="4" type="ORF">EDC39_11492</name>
</gene>
<sequence length="386" mass="42965">MPRLLFASLLLLLLLLLLAACRQNDPVRIGYLAELNGRYADVGMAGRNGALLAVEDANRKGGIHGHPVELLVRDDRQNPDVVRKMVAELQAAGVAAIVGPMISQMGIAVKPELDRRRLLALSPTVSTSRLDNQDDWFFRLYPSTRQFGADYAAWIRRSHGLDSMIAVIDEANAAYTQTFYQAFSRNFSRLGGRMLPPVTYYSGKHIPFYRLAREIAASAAAGLLILASAMDTAMLCQQLKGLGFSRPTFASEWSGTEDILRFGSSAIEGLIFYNTFDRDNGSHLYRRFVERYRQRFGQNPGFASVHAYDAASILIETLRRNGDPARLKRTLLAIGSFRGLQGLLTFTPTGDIQRRRFQVEIRDGRFRTIDEDSRPASPPGQKTSSS</sequence>
<organism evidence="4 5">
    <name type="scientific">Geothermobacter ehrlichii</name>
    <dbReference type="NCBI Taxonomy" id="213224"/>
    <lineage>
        <taxon>Bacteria</taxon>
        <taxon>Pseudomonadati</taxon>
        <taxon>Thermodesulfobacteriota</taxon>
        <taxon>Desulfuromonadia</taxon>
        <taxon>Desulfuromonadales</taxon>
        <taxon>Geothermobacteraceae</taxon>
        <taxon>Geothermobacter</taxon>
    </lineage>
</organism>
<protein>
    <submittedName>
        <fullName evidence="4">Amino acid/amide ABC transporter substrate-binding protein (HAAT family)</fullName>
    </submittedName>
</protein>
<evidence type="ECO:0000313" key="5">
    <source>
        <dbReference type="Proteomes" id="UP000324159"/>
    </source>
</evidence>
<dbReference type="EMBL" id="VNIB01000014">
    <property type="protein sequence ID" value="TYO96385.1"/>
    <property type="molecule type" value="Genomic_DNA"/>
</dbReference>
<evidence type="ECO:0000256" key="1">
    <source>
        <dbReference type="ARBA" id="ARBA00010062"/>
    </source>
</evidence>
<evidence type="ECO:0000259" key="3">
    <source>
        <dbReference type="Pfam" id="PF13458"/>
    </source>
</evidence>
<comment type="caution">
    <text evidence="4">The sequence shown here is derived from an EMBL/GenBank/DDBJ whole genome shotgun (WGS) entry which is preliminary data.</text>
</comment>
<keyword evidence="2" id="KW-0732">Signal</keyword>
<dbReference type="InterPro" id="IPR028082">
    <property type="entry name" value="Peripla_BP_I"/>
</dbReference>
<evidence type="ECO:0000313" key="4">
    <source>
        <dbReference type="EMBL" id="TYO96385.1"/>
    </source>
</evidence>
<accession>A0A5D3WI33</accession>
<dbReference type="PROSITE" id="PS51257">
    <property type="entry name" value="PROKAR_LIPOPROTEIN"/>
    <property type="match status" value="1"/>
</dbReference>
<evidence type="ECO:0000256" key="2">
    <source>
        <dbReference type="ARBA" id="ARBA00022729"/>
    </source>
</evidence>
<dbReference type="AlphaFoldDB" id="A0A5D3WI33"/>
<dbReference type="PANTHER" id="PTHR30483">
    <property type="entry name" value="LEUCINE-SPECIFIC-BINDING PROTEIN"/>
    <property type="match status" value="1"/>
</dbReference>
<dbReference type="Gene3D" id="3.40.50.2300">
    <property type="match status" value="2"/>
</dbReference>
<proteinExistence type="inferred from homology"/>
<dbReference type="SUPFAM" id="SSF53822">
    <property type="entry name" value="Periplasmic binding protein-like I"/>
    <property type="match status" value="1"/>
</dbReference>
<dbReference type="PANTHER" id="PTHR30483:SF6">
    <property type="entry name" value="PERIPLASMIC BINDING PROTEIN OF ABC TRANSPORTER FOR NATURAL AMINO ACIDS"/>
    <property type="match status" value="1"/>
</dbReference>
<reference evidence="4 5" key="1">
    <citation type="submission" date="2019-07" db="EMBL/GenBank/DDBJ databases">
        <title>Genomic Encyclopedia of Type Strains, Phase IV (KMG-IV): sequencing the most valuable type-strain genomes for metagenomic binning, comparative biology and taxonomic classification.</title>
        <authorList>
            <person name="Goeker M."/>
        </authorList>
    </citation>
    <scope>NUCLEOTIDE SEQUENCE [LARGE SCALE GENOMIC DNA]</scope>
    <source>
        <strain evidence="4 5">SS015</strain>
    </source>
</reference>
<dbReference type="InterPro" id="IPR028081">
    <property type="entry name" value="Leu-bd"/>
</dbReference>
<comment type="similarity">
    <text evidence="1">Belongs to the leucine-binding protein family.</text>
</comment>
<feature type="domain" description="Leucine-binding protein" evidence="3">
    <location>
        <begin position="26"/>
        <end position="355"/>
    </location>
</feature>
<dbReference type="RefSeq" id="WP_187426802.1">
    <property type="nucleotide sequence ID" value="NZ_VNIB01000014.1"/>
</dbReference>
<dbReference type="Pfam" id="PF13458">
    <property type="entry name" value="Peripla_BP_6"/>
    <property type="match status" value="1"/>
</dbReference>
<keyword evidence="5" id="KW-1185">Reference proteome</keyword>
<name>A0A5D3WI33_9BACT</name>